<organism evidence="2 3">
    <name type="scientific">Capnocytophaga leadbetteri</name>
    <dbReference type="NCBI Taxonomy" id="327575"/>
    <lineage>
        <taxon>Bacteria</taxon>
        <taxon>Pseudomonadati</taxon>
        <taxon>Bacteroidota</taxon>
        <taxon>Flavobacteriia</taxon>
        <taxon>Flavobacteriales</taxon>
        <taxon>Flavobacteriaceae</taxon>
        <taxon>Capnocytophaga</taxon>
    </lineage>
</organism>
<feature type="chain" id="PRO_5012535419" description="Tetratricopeptide repeat protein" evidence="1">
    <location>
        <begin position="18"/>
        <end position="727"/>
    </location>
</feature>
<keyword evidence="3" id="KW-1185">Reference proteome</keyword>
<dbReference type="KEGG" id="clk:CGC53_08520"/>
<name>A0A250FB67_9FLAO</name>
<gene>
    <name evidence="2" type="ORF">CGC53_08520</name>
</gene>
<dbReference type="RefSeq" id="WP_095914401.1">
    <property type="nucleotide sequence ID" value="NZ_CP022384.1"/>
</dbReference>
<evidence type="ECO:0000313" key="2">
    <source>
        <dbReference type="EMBL" id="ATA82383.1"/>
    </source>
</evidence>
<dbReference type="AlphaFoldDB" id="A0A250FB67"/>
<protein>
    <recommendedName>
        <fullName evidence="4">Tetratricopeptide repeat protein</fullName>
    </recommendedName>
</protein>
<dbReference type="Proteomes" id="UP000217276">
    <property type="component" value="Chromosome"/>
</dbReference>
<proteinExistence type="predicted"/>
<dbReference type="EMBL" id="CP022384">
    <property type="protein sequence ID" value="ATA82383.1"/>
    <property type="molecule type" value="Genomic_DNA"/>
</dbReference>
<evidence type="ECO:0008006" key="4">
    <source>
        <dbReference type="Google" id="ProtNLM"/>
    </source>
</evidence>
<keyword evidence="1" id="KW-0732">Signal</keyword>
<sequence length="727" mass="84393">MKNLLLLFTLFASGLYAQVDSLVGIYKNDRERESIRLNADNTFDVIRYSGSYRRDGNLVILNADRSFMLHKQQGNSQQLQLSFIGSKGMIWEASTPFIYVGYENEQGGVTYLHLYKEAKDQFANDTLHIEIPRTEKLYLVNSFAAEYRENNDKVTINTFYIGKNTNALEVVFLGENSALRNQFIGVYEASTGELSLMETGNKRPDIYQKLIPTPIYPNEITRVKNWEHLPFKEVKTNRKLGCIMDDYDDILEDYKEEEEEAKINATLVVSDSKNIEKAIQRVKPTQQLLAILHQPQNPKADKEFELLKLSYKIEKSDKLPFTYQFYTTSKGDEQWLKKHGIATDKNQVIFVDYEGHVLYYQESTIAEAQRDDFFGKNTAPTLFNSIIVARHIDQLFTNPQAPIKEVEALFYTYLKNYDLSLYLLTDRKKFEQEYYALDFKNKKLIYQLKTTPAQLTYQWRRVAASHQNDTVLDPLFARMTVSNLYSYRNYLIEDKKVAAKDKLQTIAYLMKFSQAIKAYNEAIDKDVNISSKKKIEPYDSTVQEAINDLEKEKVLPLEEIRPIYEEAVAKKMTSALGYIYYLLDRDKQAAIDYYIPYIEGVIAQGKGNFAQGINKVFPKNGYYSDWYSYGNVWANQANSIAYYIFETRRNDAALLSKATRWMEAICDFRENDPYYLDTYACLLYATNQKDEAIKIEEKAVQAAQEKDKKKLLDSLQNTLLQMKNGTL</sequence>
<accession>A0A250FB67</accession>
<reference evidence="3" key="1">
    <citation type="submission" date="2017-06" db="EMBL/GenBank/DDBJ databases">
        <title>Capnocytophaga spp. assemblies.</title>
        <authorList>
            <person name="Gulvik C.A."/>
        </authorList>
    </citation>
    <scope>NUCLEOTIDE SEQUENCE [LARGE SCALE GENOMIC DNA]</scope>
    <source>
        <strain evidence="3">H6253</strain>
    </source>
</reference>
<feature type="signal peptide" evidence="1">
    <location>
        <begin position="1"/>
        <end position="17"/>
    </location>
</feature>
<evidence type="ECO:0000256" key="1">
    <source>
        <dbReference type="SAM" id="SignalP"/>
    </source>
</evidence>
<evidence type="ECO:0000313" key="3">
    <source>
        <dbReference type="Proteomes" id="UP000217276"/>
    </source>
</evidence>